<evidence type="ECO:0000256" key="2">
    <source>
        <dbReference type="ARBA" id="ARBA00009399"/>
    </source>
</evidence>
<feature type="transmembrane region" description="Helical" evidence="6">
    <location>
        <begin position="77"/>
        <end position="95"/>
    </location>
</feature>
<comment type="similarity">
    <text evidence="2">Belongs to the GtrA family.</text>
</comment>
<dbReference type="GO" id="GO:0000271">
    <property type="term" value="P:polysaccharide biosynthetic process"/>
    <property type="evidence" value="ECO:0007669"/>
    <property type="project" value="InterPro"/>
</dbReference>
<feature type="domain" description="GtrA/DPMS transmembrane" evidence="7">
    <location>
        <begin position="15"/>
        <end position="127"/>
    </location>
</feature>
<keyword evidence="3 6" id="KW-0812">Transmembrane</keyword>
<dbReference type="PANTHER" id="PTHR38459">
    <property type="entry name" value="PROPHAGE BACTOPRENOL-LINKED GLUCOSE TRANSLOCASE HOMOLOG"/>
    <property type="match status" value="1"/>
</dbReference>
<organism evidence="8">
    <name type="scientific">freshwater metagenome</name>
    <dbReference type="NCBI Taxonomy" id="449393"/>
    <lineage>
        <taxon>unclassified sequences</taxon>
        <taxon>metagenomes</taxon>
        <taxon>ecological metagenomes</taxon>
    </lineage>
</organism>
<sequence length="129" mass="14197">MQALRKAENWFQLAKFGVVGTSGYVIYLGIYALLLGLGAHSAAAIAFVVSAANNYVWNRHWTFAKQKGHFGVQGMRFFAVSVAAFLTNQVWLYVFLDLAGFGKLVAAAIAIVFVTPVNFLGNKLWSFRS</sequence>
<name>A0A6J6Q8E5_9ZZZZ</name>
<dbReference type="InterPro" id="IPR007267">
    <property type="entry name" value="GtrA_DPMS_TM"/>
</dbReference>
<evidence type="ECO:0000256" key="6">
    <source>
        <dbReference type="SAM" id="Phobius"/>
    </source>
</evidence>
<keyword evidence="4 6" id="KW-1133">Transmembrane helix</keyword>
<feature type="transmembrane region" description="Helical" evidence="6">
    <location>
        <begin position="101"/>
        <end position="121"/>
    </location>
</feature>
<evidence type="ECO:0000259" key="7">
    <source>
        <dbReference type="Pfam" id="PF04138"/>
    </source>
</evidence>
<feature type="transmembrane region" description="Helical" evidence="6">
    <location>
        <begin position="39"/>
        <end position="57"/>
    </location>
</feature>
<evidence type="ECO:0000256" key="4">
    <source>
        <dbReference type="ARBA" id="ARBA00022989"/>
    </source>
</evidence>
<evidence type="ECO:0000313" key="8">
    <source>
        <dbReference type="EMBL" id="CAB4707407.1"/>
    </source>
</evidence>
<dbReference type="AlphaFoldDB" id="A0A6J6Q8E5"/>
<dbReference type="GO" id="GO:0005886">
    <property type="term" value="C:plasma membrane"/>
    <property type="evidence" value="ECO:0007669"/>
    <property type="project" value="TreeGrafter"/>
</dbReference>
<protein>
    <submittedName>
        <fullName evidence="8">Unannotated protein</fullName>
    </submittedName>
</protein>
<proteinExistence type="inferred from homology"/>
<evidence type="ECO:0000256" key="1">
    <source>
        <dbReference type="ARBA" id="ARBA00004141"/>
    </source>
</evidence>
<evidence type="ECO:0000256" key="5">
    <source>
        <dbReference type="ARBA" id="ARBA00023136"/>
    </source>
</evidence>
<dbReference type="InterPro" id="IPR051401">
    <property type="entry name" value="GtrA_CellWall_Glycosyl"/>
</dbReference>
<feature type="transmembrane region" description="Helical" evidence="6">
    <location>
        <begin position="12"/>
        <end position="33"/>
    </location>
</feature>
<gene>
    <name evidence="8" type="ORF">UFOPK2399_01763</name>
</gene>
<evidence type="ECO:0000256" key="3">
    <source>
        <dbReference type="ARBA" id="ARBA00022692"/>
    </source>
</evidence>
<dbReference type="Pfam" id="PF04138">
    <property type="entry name" value="GtrA_DPMS_TM"/>
    <property type="match status" value="1"/>
</dbReference>
<keyword evidence="5 6" id="KW-0472">Membrane</keyword>
<dbReference type="PANTHER" id="PTHR38459:SF1">
    <property type="entry name" value="PROPHAGE BACTOPRENOL-LINKED GLUCOSE TRANSLOCASE HOMOLOG"/>
    <property type="match status" value="1"/>
</dbReference>
<comment type="subcellular location">
    <subcellularLocation>
        <location evidence="1">Membrane</location>
        <topology evidence="1">Multi-pass membrane protein</topology>
    </subcellularLocation>
</comment>
<accession>A0A6J6Q8E5</accession>
<reference evidence="8" key="1">
    <citation type="submission" date="2020-05" db="EMBL/GenBank/DDBJ databases">
        <authorList>
            <person name="Chiriac C."/>
            <person name="Salcher M."/>
            <person name="Ghai R."/>
            <person name="Kavagutti S V."/>
        </authorList>
    </citation>
    <scope>NUCLEOTIDE SEQUENCE</scope>
</reference>
<dbReference type="EMBL" id="CAEZXP010000007">
    <property type="protein sequence ID" value="CAB4707407.1"/>
    <property type="molecule type" value="Genomic_DNA"/>
</dbReference>